<dbReference type="EMBL" id="JADEWZ010000020">
    <property type="protein sequence ID" value="MBE9117066.1"/>
    <property type="molecule type" value="Genomic_DNA"/>
</dbReference>
<accession>A0A8J7DXG6</accession>
<sequence length="76" mass="8396">MMSNPKALSKMSLLVHAIAMTTAVTFIADNLNYSIARSPKPSSRQILIVRFPGAHSPFHPSEKVVGIERIQTTRSF</sequence>
<evidence type="ECO:0000313" key="1">
    <source>
        <dbReference type="EMBL" id="MBE9117066.1"/>
    </source>
</evidence>
<gene>
    <name evidence="1" type="ORF">IQ249_14285</name>
</gene>
<dbReference type="AlphaFoldDB" id="A0A8J7DXG6"/>
<organism evidence="1 2">
    <name type="scientific">Lusitaniella coriacea LEGE 07157</name>
    <dbReference type="NCBI Taxonomy" id="945747"/>
    <lineage>
        <taxon>Bacteria</taxon>
        <taxon>Bacillati</taxon>
        <taxon>Cyanobacteriota</taxon>
        <taxon>Cyanophyceae</taxon>
        <taxon>Spirulinales</taxon>
        <taxon>Lusitaniellaceae</taxon>
        <taxon>Lusitaniella</taxon>
    </lineage>
</organism>
<dbReference type="Proteomes" id="UP000654482">
    <property type="component" value="Unassembled WGS sequence"/>
</dbReference>
<reference evidence="1" key="1">
    <citation type="submission" date="2020-10" db="EMBL/GenBank/DDBJ databases">
        <authorList>
            <person name="Castelo-Branco R."/>
            <person name="Eusebio N."/>
            <person name="Adriana R."/>
            <person name="Vieira A."/>
            <person name="Brugerolle De Fraissinette N."/>
            <person name="Rezende De Castro R."/>
            <person name="Schneider M.P."/>
            <person name="Vasconcelos V."/>
            <person name="Leao P.N."/>
        </authorList>
    </citation>
    <scope>NUCLEOTIDE SEQUENCE</scope>
    <source>
        <strain evidence="1">LEGE 07157</strain>
    </source>
</reference>
<evidence type="ECO:0000313" key="2">
    <source>
        <dbReference type="Proteomes" id="UP000654482"/>
    </source>
</evidence>
<proteinExistence type="predicted"/>
<name>A0A8J7DXG6_9CYAN</name>
<comment type="caution">
    <text evidence="1">The sequence shown here is derived from an EMBL/GenBank/DDBJ whole genome shotgun (WGS) entry which is preliminary data.</text>
</comment>
<keyword evidence="2" id="KW-1185">Reference proteome</keyword>
<protein>
    <submittedName>
        <fullName evidence="1">Uncharacterized protein</fullName>
    </submittedName>
</protein>
<dbReference type="RefSeq" id="WP_194030158.1">
    <property type="nucleotide sequence ID" value="NZ_JADEWZ010000020.1"/>
</dbReference>